<name>G4YTW9_PHYSP</name>
<proteinExistence type="predicted"/>
<sequence>MAETTTRTAPVTAPTPPAASSTSSSFDAWLLQKLRQEWSSREFGGLLTPSKLAEARASFPHLETPIKVRLLLSLLSVRRDEAEAAAGRKEVDALLLLAEKDAEEWVKADGQAADSYLHAQLEATAAKVVQTVASPPQKRRGSSSSLVALDDYFSLENGLLNPSLRPQLAPTAATHFTVSGEDDDINGKEDDVGASPMKKPLHRPQMARPSGAAAASAAAAASSSTRLTQPAPKPPVGKKKNLTELSSEIRRKADAGRFKRQRSRISMIDINEVKQIESEKAQKAEERKKQKLAAKEKEKEKAKEKEKEKSGAAAAGAVASSGDKSGATDGTAPTPAINEEHAAIAADIFAMHQQPGPDETAQQYTQQQLQTEDDTEHAESNQIAVGDDYVPDGTQALLNAAFHSTQDIMKEVVSQQNQQMQDHQQIQQQQPLQPPSYQELYRPQQQMQMHHLAPPQPQYHQGFEPEDTLNNSNNSALPMGFGGYNYGTTAGYYGDQFGNYGAPQDPNAFGSTGYSNSAMGQPDNGLGLPPLGSRQLGFDPTQQQQQQQQQNNGGYMGPGEYWR</sequence>
<feature type="compositionally biased region" description="Low complexity" evidence="1">
    <location>
        <begin position="415"/>
        <end position="434"/>
    </location>
</feature>
<organism evidence="2 3">
    <name type="scientific">Phytophthora sojae (strain P6497)</name>
    <name type="common">Soybean stem and root rot agent</name>
    <name type="synonym">Phytophthora megasperma f. sp. glycines</name>
    <dbReference type="NCBI Taxonomy" id="1094619"/>
    <lineage>
        <taxon>Eukaryota</taxon>
        <taxon>Sar</taxon>
        <taxon>Stramenopiles</taxon>
        <taxon>Oomycota</taxon>
        <taxon>Peronosporomycetes</taxon>
        <taxon>Peronosporales</taxon>
        <taxon>Peronosporaceae</taxon>
        <taxon>Phytophthora</taxon>
    </lineage>
</organism>
<dbReference type="Proteomes" id="UP000002640">
    <property type="component" value="Unassembled WGS sequence"/>
</dbReference>
<dbReference type="SMR" id="G4YTW9"/>
<feature type="compositionally biased region" description="Basic and acidic residues" evidence="1">
    <location>
        <begin position="247"/>
        <end position="257"/>
    </location>
</feature>
<dbReference type="KEGG" id="psoj:PHYSODRAFT_480610"/>
<feature type="region of interest" description="Disordered" evidence="1">
    <location>
        <begin position="413"/>
        <end position="434"/>
    </location>
</feature>
<feature type="region of interest" description="Disordered" evidence="1">
    <location>
        <begin position="177"/>
        <end position="260"/>
    </location>
</feature>
<feature type="region of interest" description="Disordered" evidence="1">
    <location>
        <begin position="1"/>
        <end position="24"/>
    </location>
</feature>
<dbReference type="RefSeq" id="XP_009520728.1">
    <property type="nucleotide sequence ID" value="XM_009522433.1"/>
</dbReference>
<dbReference type="AlphaFoldDB" id="G4YTW9"/>
<dbReference type="InParanoid" id="G4YTW9"/>
<feature type="compositionally biased region" description="Low complexity" evidence="1">
    <location>
        <begin position="311"/>
        <end position="327"/>
    </location>
</feature>
<feature type="region of interest" description="Disordered" evidence="1">
    <location>
        <begin position="511"/>
        <end position="563"/>
    </location>
</feature>
<keyword evidence="3" id="KW-1185">Reference proteome</keyword>
<gene>
    <name evidence="2" type="ORF">PHYSODRAFT_480610</name>
</gene>
<feature type="compositionally biased region" description="Basic and acidic residues" evidence="1">
    <location>
        <begin position="277"/>
        <end position="310"/>
    </location>
</feature>
<accession>G4YTW9</accession>
<feature type="compositionally biased region" description="Low complexity" evidence="1">
    <location>
        <begin position="212"/>
        <end position="224"/>
    </location>
</feature>
<evidence type="ECO:0000313" key="3">
    <source>
        <dbReference type="Proteomes" id="UP000002640"/>
    </source>
</evidence>
<dbReference type="GeneID" id="20655278"/>
<feature type="region of interest" description="Disordered" evidence="1">
    <location>
        <begin position="277"/>
        <end position="381"/>
    </location>
</feature>
<dbReference type="OMA" id="PQYHQGF"/>
<evidence type="ECO:0000313" key="2">
    <source>
        <dbReference type="EMBL" id="EGZ25440.1"/>
    </source>
</evidence>
<feature type="compositionally biased region" description="Low complexity" evidence="1">
    <location>
        <begin position="358"/>
        <end position="370"/>
    </location>
</feature>
<reference evidence="2 3" key="1">
    <citation type="journal article" date="2006" name="Science">
        <title>Phytophthora genome sequences uncover evolutionary origins and mechanisms of pathogenesis.</title>
        <authorList>
            <person name="Tyler B.M."/>
            <person name="Tripathy S."/>
            <person name="Zhang X."/>
            <person name="Dehal P."/>
            <person name="Jiang R.H."/>
            <person name="Aerts A."/>
            <person name="Arredondo F.D."/>
            <person name="Baxter L."/>
            <person name="Bensasson D."/>
            <person name="Beynon J.L."/>
            <person name="Chapman J."/>
            <person name="Damasceno C.M."/>
            <person name="Dorrance A.E."/>
            <person name="Dou D."/>
            <person name="Dickerman A.W."/>
            <person name="Dubchak I.L."/>
            <person name="Garbelotto M."/>
            <person name="Gijzen M."/>
            <person name="Gordon S.G."/>
            <person name="Govers F."/>
            <person name="Grunwald N.J."/>
            <person name="Huang W."/>
            <person name="Ivors K.L."/>
            <person name="Jones R.W."/>
            <person name="Kamoun S."/>
            <person name="Krampis K."/>
            <person name="Lamour K.H."/>
            <person name="Lee M.K."/>
            <person name="McDonald W.H."/>
            <person name="Medina M."/>
            <person name="Meijer H.J."/>
            <person name="Nordberg E.K."/>
            <person name="Maclean D.J."/>
            <person name="Ospina-Giraldo M.D."/>
            <person name="Morris P.F."/>
            <person name="Phuntumart V."/>
            <person name="Putnam N.H."/>
            <person name="Rash S."/>
            <person name="Rose J.K."/>
            <person name="Sakihama Y."/>
            <person name="Salamov A.A."/>
            <person name="Savidor A."/>
            <person name="Scheuring C.F."/>
            <person name="Smith B.M."/>
            <person name="Sobral B.W."/>
            <person name="Terry A."/>
            <person name="Torto-Alalibo T.A."/>
            <person name="Win J."/>
            <person name="Xu Z."/>
            <person name="Zhang H."/>
            <person name="Grigoriev I.V."/>
            <person name="Rokhsar D.S."/>
            <person name="Boore J.L."/>
        </authorList>
    </citation>
    <scope>NUCLEOTIDE SEQUENCE [LARGE SCALE GENOMIC DNA]</scope>
    <source>
        <strain evidence="2 3">P6497</strain>
    </source>
</reference>
<dbReference type="EMBL" id="JH159152">
    <property type="protein sequence ID" value="EGZ25440.1"/>
    <property type="molecule type" value="Genomic_DNA"/>
</dbReference>
<evidence type="ECO:0000256" key="1">
    <source>
        <dbReference type="SAM" id="MobiDB-lite"/>
    </source>
</evidence>
<protein>
    <submittedName>
        <fullName evidence="2">Uncharacterized protein</fullName>
    </submittedName>
</protein>